<evidence type="ECO:0000256" key="4">
    <source>
        <dbReference type="ARBA" id="ARBA00022737"/>
    </source>
</evidence>
<dbReference type="InterPro" id="IPR027450">
    <property type="entry name" value="AlkB-like"/>
</dbReference>
<evidence type="ECO:0000256" key="2">
    <source>
        <dbReference type="ARBA" id="ARBA00004123"/>
    </source>
</evidence>
<dbReference type="EMBL" id="OA882878">
    <property type="protein sequence ID" value="CAD7277244.1"/>
    <property type="molecule type" value="Genomic_DNA"/>
</dbReference>
<evidence type="ECO:0000256" key="6">
    <source>
        <dbReference type="ARBA" id="ARBA00023242"/>
    </source>
</evidence>
<dbReference type="Pfam" id="PF23241">
    <property type="entry name" value="HAT_PRP39_C"/>
    <property type="match status" value="2"/>
</dbReference>
<feature type="region of interest" description="Disordered" evidence="9">
    <location>
        <begin position="1"/>
        <end position="24"/>
    </location>
</feature>
<name>A0A7R9BKY4_9CRUS</name>
<comment type="cofactor">
    <cofactor evidence="1">
        <name>Fe(2+)</name>
        <dbReference type="ChEBI" id="CHEBI:29033"/>
    </cofactor>
</comment>
<dbReference type="SUPFAM" id="SSF48452">
    <property type="entry name" value="TPR-like"/>
    <property type="match status" value="1"/>
</dbReference>
<dbReference type="SUPFAM" id="SSF51197">
    <property type="entry name" value="Clavaminate synthase-like"/>
    <property type="match status" value="1"/>
</dbReference>
<comment type="subcellular location">
    <subcellularLocation>
        <location evidence="2">Nucleus</location>
    </subcellularLocation>
</comment>
<keyword evidence="12" id="KW-1185">Reference proteome</keyword>
<evidence type="ECO:0000256" key="5">
    <source>
        <dbReference type="ARBA" id="ARBA00023187"/>
    </source>
</evidence>
<gene>
    <name evidence="11" type="ORF">NMOB1V02_LOCUS4979</name>
</gene>
<feature type="compositionally biased region" description="Polar residues" evidence="9">
    <location>
        <begin position="663"/>
        <end position="675"/>
    </location>
</feature>
<organism evidence="11">
    <name type="scientific">Notodromas monacha</name>
    <dbReference type="NCBI Taxonomy" id="399045"/>
    <lineage>
        <taxon>Eukaryota</taxon>
        <taxon>Metazoa</taxon>
        <taxon>Ecdysozoa</taxon>
        <taxon>Arthropoda</taxon>
        <taxon>Crustacea</taxon>
        <taxon>Oligostraca</taxon>
        <taxon>Ostracoda</taxon>
        <taxon>Podocopa</taxon>
        <taxon>Podocopida</taxon>
        <taxon>Cypridocopina</taxon>
        <taxon>Cypridoidea</taxon>
        <taxon>Cyprididae</taxon>
        <taxon>Notodromas</taxon>
    </lineage>
</organism>
<feature type="region of interest" description="Disordered" evidence="9">
    <location>
        <begin position="650"/>
        <end position="683"/>
    </location>
</feature>
<evidence type="ECO:0000313" key="11">
    <source>
        <dbReference type="EMBL" id="CAD7277244.1"/>
    </source>
</evidence>
<evidence type="ECO:0000259" key="10">
    <source>
        <dbReference type="Pfam" id="PF13532"/>
    </source>
</evidence>
<dbReference type="InterPro" id="IPR059164">
    <property type="entry name" value="HAT_PRP39_C"/>
</dbReference>
<keyword evidence="5" id="KW-0508">mRNA splicing</keyword>
<dbReference type="InterPro" id="IPR011990">
    <property type="entry name" value="TPR-like_helical_dom_sf"/>
</dbReference>
<dbReference type="GO" id="GO:0000243">
    <property type="term" value="C:commitment complex"/>
    <property type="evidence" value="ECO:0007669"/>
    <property type="project" value="TreeGrafter"/>
</dbReference>
<evidence type="ECO:0000256" key="3">
    <source>
        <dbReference type="ARBA" id="ARBA00022664"/>
    </source>
</evidence>
<feature type="region of interest" description="Disordered" evidence="9">
    <location>
        <begin position="967"/>
        <end position="998"/>
    </location>
</feature>
<keyword evidence="8" id="KW-0175">Coiled coil</keyword>
<dbReference type="AlphaFoldDB" id="A0A7R9BKY4"/>
<dbReference type="PANTHER" id="PTHR17204:SF5">
    <property type="entry name" value="PRE-MRNA-PROCESSING FACTOR 39"/>
    <property type="match status" value="1"/>
</dbReference>
<dbReference type="GO" id="GO:0000395">
    <property type="term" value="P:mRNA 5'-splice site recognition"/>
    <property type="evidence" value="ECO:0007669"/>
    <property type="project" value="TreeGrafter"/>
</dbReference>
<dbReference type="Proteomes" id="UP000678499">
    <property type="component" value="Unassembled WGS sequence"/>
</dbReference>
<evidence type="ECO:0000256" key="1">
    <source>
        <dbReference type="ARBA" id="ARBA00001954"/>
    </source>
</evidence>
<sequence length="998" mass="113696">MNSAPYLFPPKEPVHFDQIPSHPPQSVNLPRGTGVMMFEPPPPPSSLSHYSLACSQSLSPPDAWRENPRQSVDFDADNVHNYVPPSDLRLDNVANPRGDDAPKATTQGFHELWALVQSDPHNFDLWSTLLSHVETKNKDNLEAQRGVFNAFLPLYPYCYMYWKKYAMLESTHGNDDRALSILDRGLEAIPLSIDLWVTYLDKFKSLQSKDDLCSEAAIRGKYEMAVKTAGLDFRSDPLWSHYIKWEKSAGRLQKVSAVYKRLISIPTKAYAKHWDDFLDLIRQNHPEKLVNEIELKELLRTCGGIMKEDKLREAFTAKWLCVHEATKQEYDQRIKFENKIKRTYFHVKPLDLKQIKNWHKYLDFEIEKGNQERIVILFERCLIACAHYETFWVRYMETVVTQGSAPKFESKENIVGLESDLPVPGKLGVVAGLTKTRDQLDAVRQIYRRACVVHCPKWPDVKLQWAAFEEENGDSVSAEGLIQEVITTYPELVSAKIRLVELERRRGDFDKVQMLLEKFTEEAHSKSVASFFAIQHSRFIFKILGLPEKALVVLRKALKNDKGNVRLYNMVQDICYQRHPVDIKGFCAASDLAVLSKELDDAHKVKFAQRKALFLREFGNLAEHRKAMDAIEDLKKKYNEELNDTRFKVQATQTGDESDHTIQEISTNNERSSSKPLVASNGKRTLPMETKIPSLLSIKTPLILDVTPLEPVSPTHSEPKTLCIPEWFVNDGGDFVISDGVLGKCVLRYWPEFLSNRRNERMCSVLDKAVPWKLKQSRTGPSLHTSWHGQCDYTNEELKLLEEKNDKWPEELLDVLHRAIALVGMDFNSCLALLCRDGMDWVPPRSEDQAEVGKALGVAVVCLGAGRTLEFLPKLGNGTSKRLWMRPGSLLVMEGAVQKDWLHQFPAEPGLRSRSLLLTLKIMYAVQEEVPAVAVKRRREVPPLMSSFVEPTGIGIASGLQPVGSYPSTWNSSTAPHVSQRFDGPPPMFSAPPERRRR</sequence>
<keyword evidence="3" id="KW-0507">mRNA processing</keyword>
<dbReference type="InterPro" id="IPR003107">
    <property type="entry name" value="HAT"/>
</dbReference>
<evidence type="ECO:0000313" key="12">
    <source>
        <dbReference type="Proteomes" id="UP000678499"/>
    </source>
</evidence>
<dbReference type="GO" id="GO:0005685">
    <property type="term" value="C:U1 snRNP"/>
    <property type="evidence" value="ECO:0007669"/>
    <property type="project" value="TreeGrafter"/>
</dbReference>
<protein>
    <recommendedName>
        <fullName evidence="10">Alpha-ketoglutarate-dependent dioxygenase AlkB-like domain-containing protein</fullName>
    </recommendedName>
</protein>
<accession>A0A7R9BKY4</accession>
<feature type="domain" description="Alpha-ketoglutarate-dependent dioxygenase AlkB-like" evidence="10">
    <location>
        <begin position="747"/>
        <end position="906"/>
    </location>
</feature>
<dbReference type="Pfam" id="PF23240">
    <property type="entry name" value="HAT_PRP39_N"/>
    <property type="match status" value="1"/>
</dbReference>
<keyword evidence="6" id="KW-0539">Nucleus</keyword>
<keyword evidence="4" id="KW-0677">Repeat</keyword>
<reference evidence="11" key="1">
    <citation type="submission" date="2020-11" db="EMBL/GenBank/DDBJ databases">
        <authorList>
            <person name="Tran Van P."/>
        </authorList>
    </citation>
    <scope>NUCLEOTIDE SEQUENCE</scope>
</reference>
<dbReference type="InterPro" id="IPR037151">
    <property type="entry name" value="AlkB-like_sf"/>
</dbReference>
<dbReference type="OrthoDB" id="545910at2759"/>
<dbReference type="Gene3D" id="1.25.40.10">
    <property type="entry name" value="Tetratricopeptide repeat domain"/>
    <property type="match status" value="2"/>
</dbReference>
<dbReference type="Pfam" id="PF13532">
    <property type="entry name" value="2OG-FeII_Oxy_2"/>
    <property type="match status" value="1"/>
</dbReference>
<comment type="similarity">
    <text evidence="7">Belongs to the PRP39 family.</text>
</comment>
<dbReference type="GO" id="GO:0071004">
    <property type="term" value="C:U2-type prespliceosome"/>
    <property type="evidence" value="ECO:0007669"/>
    <property type="project" value="TreeGrafter"/>
</dbReference>
<evidence type="ECO:0000256" key="8">
    <source>
        <dbReference type="SAM" id="Coils"/>
    </source>
</evidence>
<proteinExistence type="inferred from homology"/>
<feature type="coiled-coil region" evidence="8">
    <location>
        <begin position="621"/>
        <end position="648"/>
    </location>
</feature>
<evidence type="ECO:0000256" key="9">
    <source>
        <dbReference type="SAM" id="MobiDB-lite"/>
    </source>
</evidence>
<dbReference type="GO" id="GO:0030627">
    <property type="term" value="F:pre-mRNA 5'-splice site binding"/>
    <property type="evidence" value="ECO:0007669"/>
    <property type="project" value="TreeGrafter"/>
</dbReference>
<dbReference type="EMBL" id="CAJPEX010000841">
    <property type="protein sequence ID" value="CAG0917396.1"/>
    <property type="molecule type" value="Genomic_DNA"/>
</dbReference>
<dbReference type="SMART" id="SM00386">
    <property type="entry name" value="HAT"/>
    <property type="match status" value="6"/>
</dbReference>
<dbReference type="Gene3D" id="2.60.120.590">
    <property type="entry name" value="Alpha-ketoglutarate-dependent dioxygenase AlkB-like"/>
    <property type="match status" value="1"/>
</dbReference>
<feature type="compositionally biased region" description="Polar residues" evidence="9">
    <location>
        <begin position="967"/>
        <end position="977"/>
    </location>
</feature>
<evidence type="ECO:0000256" key="7">
    <source>
        <dbReference type="ARBA" id="ARBA00038019"/>
    </source>
</evidence>
<dbReference type="PANTHER" id="PTHR17204">
    <property type="entry name" value="PRE-MRNA PROCESSING PROTEIN PRP39-RELATED"/>
    <property type="match status" value="1"/>
</dbReference>